<organism evidence="2 3">
    <name type="scientific">Carpinus fangiana</name>
    <dbReference type="NCBI Taxonomy" id="176857"/>
    <lineage>
        <taxon>Eukaryota</taxon>
        <taxon>Viridiplantae</taxon>
        <taxon>Streptophyta</taxon>
        <taxon>Embryophyta</taxon>
        <taxon>Tracheophyta</taxon>
        <taxon>Spermatophyta</taxon>
        <taxon>Magnoliopsida</taxon>
        <taxon>eudicotyledons</taxon>
        <taxon>Gunneridae</taxon>
        <taxon>Pentapetalae</taxon>
        <taxon>rosids</taxon>
        <taxon>fabids</taxon>
        <taxon>Fagales</taxon>
        <taxon>Betulaceae</taxon>
        <taxon>Carpinus</taxon>
    </lineage>
</organism>
<keyword evidence="1" id="KW-0732">Signal</keyword>
<evidence type="ECO:0000313" key="2">
    <source>
        <dbReference type="EMBL" id="KAB8416418.1"/>
    </source>
</evidence>
<gene>
    <name evidence="2" type="ORF">FH972_024937</name>
</gene>
<protein>
    <submittedName>
        <fullName evidence="2">Uncharacterized protein</fullName>
    </submittedName>
</protein>
<keyword evidence="3" id="KW-1185">Reference proteome</keyword>
<dbReference type="AlphaFoldDB" id="A0A5N6KZT9"/>
<evidence type="ECO:0000313" key="3">
    <source>
        <dbReference type="Proteomes" id="UP000327013"/>
    </source>
</evidence>
<feature type="chain" id="PRO_5024314480" evidence="1">
    <location>
        <begin position="26"/>
        <end position="190"/>
    </location>
</feature>
<evidence type="ECO:0000256" key="1">
    <source>
        <dbReference type="SAM" id="SignalP"/>
    </source>
</evidence>
<dbReference type="PROSITE" id="PS51257">
    <property type="entry name" value="PROKAR_LIPOPROTEIN"/>
    <property type="match status" value="1"/>
</dbReference>
<reference evidence="2 3" key="1">
    <citation type="submission" date="2019-06" db="EMBL/GenBank/DDBJ databases">
        <title>A chromosomal-level reference genome of Carpinus fangiana (Coryloideae, Betulaceae).</title>
        <authorList>
            <person name="Yang X."/>
            <person name="Wang Z."/>
            <person name="Zhang L."/>
            <person name="Hao G."/>
            <person name="Liu J."/>
            <person name="Yang Y."/>
        </authorList>
    </citation>
    <scope>NUCLEOTIDE SEQUENCE [LARGE SCALE GENOMIC DNA]</scope>
    <source>
        <strain evidence="2">Cfa_2016G</strain>
        <tissue evidence="2">Leaf</tissue>
    </source>
</reference>
<name>A0A5N6KZT9_9ROSI</name>
<proteinExistence type="predicted"/>
<comment type="caution">
    <text evidence="2">The sequence shown here is derived from an EMBL/GenBank/DDBJ whole genome shotgun (WGS) entry which is preliminary data.</text>
</comment>
<dbReference type="EMBL" id="VIBQ01000031">
    <property type="protein sequence ID" value="KAB8416418.1"/>
    <property type="molecule type" value="Genomic_DNA"/>
</dbReference>
<sequence length="190" mass="19097">MKTTLAVSALCAVLASAACTPDTLGLHPNQTLPDQFSIKVSPLSGGGPSFALGVNSTLDDGGGFFYSLDLLPADTPTDSFDLGVFQLSGGQLYANGGVLASRGTPLLSPLQLFVASDSAASSVSAAAVTSCSADGKEIQVIRILNVLGLASGSAAVKELKEGASLYSPILVGLLSLGTLVNWEVVPLPSS</sequence>
<feature type="signal peptide" evidence="1">
    <location>
        <begin position="1"/>
        <end position="25"/>
    </location>
</feature>
<accession>A0A5N6KZT9</accession>
<dbReference type="Proteomes" id="UP000327013">
    <property type="component" value="Unassembled WGS sequence"/>
</dbReference>